<gene>
    <name evidence="1" type="ORF">Prum_002840</name>
</gene>
<dbReference type="AlphaFoldDB" id="A0A6V8KN94"/>
<dbReference type="Proteomes" id="UP000482960">
    <property type="component" value="Unassembled WGS sequence"/>
</dbReference>
<evidence type="ECO:0000313" key="1">
    <source>
        <dbReference type="EMBL" id="GFJ86642.1"/>
    </source>
</evidence>
<keyword evidence="2" id="KW-1185">Reference proteome</keyword>
<evidence type="ECO:0000313" key="2">
    <source>
        <dbReference type="Proteomes" id="UP000482960"/>
    </source>
</evidence>
<protein>
    <submittedName>
        <fullName evidence="1">Uncharacterized protein</fullName>
    </submittedName>
</protein>
<proteinExistence type="predicted"/>
<dbReference type="EMBL" id="BLPG01000001">
    <property type="protein sequence ID" value="GFJ86642.1"/>
    <property type="molecule type" value="Genomic_DNA"/>
</dbReference>
<accession>A0A6V8KN94</accession>
<organism evidence="1 2">
    <name type="scientific">Phytohabitans rumicis</name>
    <dbReference type="NCBI Taxonomy" id="1076125"/>
    <lineage>
        <taxon>Bacteria</taxon>
        <taxon>Bacillati</taxon>
        <taxon>Actinomycetota</taxon>
        <taxon>Actinomycetes</taxon>
        <taxon>Micromonosporales</taxon>
        <taxon>Micromonosporaceae</taxon>
    </lineage>
</organism>
<comment type="caution">
    <text evidence="1">The sequence shown here is derived from an EMBL/GenBank/DDBJ whole genome shotgun (WGS) entry which is preliminary data.</text>
</comment>
<name>A0A6V8KN94_9ACTN</name>
<sequence length="104" mass="10631">MFVVVPAVAPAASPSAVDDPYRRRACLADPAARVGDFGSLCEPPTCAVPAGACGPQVTRTGVDLPENLLALLDVPDSHVSQSVEFGDLDEAVRGGRRGAGDDEA</sequence>
<reference evidence="1 2" key="2">
    <citation type="submission" date="2020-03" db="EMBL/GenBank/DDBJ databases">
        <authorList>
            <person name="Ichikawa N."/>
            <person name="Kimura A."/>
            <person name="Kitahashi Y."/>
            <person name="Uohara A."/>
        </authorList>
    </citation>
    <scope>NUCLEOTIDE SEQUENCE [LARGE SCALE GENOMIC DNA]</scope>
    <source>
        <strain evidence="1 2">NBRC 108638</strain>
    </source>
</reference>
<reference evidence="1 2" key="1">
    <citation type="submission" date="2020-03" db="EMBL/GenBank/DDBJ databases">
        <title>Whole genome shotgun sequence of Phytohabitans rumicis NBRC 108638.</title>
        <authorList>
            <person name="Komaki H."/>
            <person name="Tamura T."/>
        </authorList>
    </citation>
    <scope>NUCLEOTIDE SEQUENCE [LARGE SCALE GENOMIC DNA]</scope>
    <source>
        <strain evidence="1 2">NBRC 108638</strain>
    </source>
</reference>